<evidence type="ECO:0000313" key="1">
    <source>
        <dbReference type="EMBL" id="KAF8777600.1"/>
    </source>
</evidence>
<comment type="caution">
    <text evidence="1">The sequence shown here is derived from an EMBL/GenBank/DDBJ whole genome shotgun (WGS) entry which is preliminary data.</text>
</comment>
<reference evidence="1" key="2">
    <citation type="submission" date="2020-06" db="EMBL/GenBank/DDBJ databases">
        <authorList>
            <person name="Sheffer M."/>
        </authorList>
    </citation>
    <scope>NUCLEOTIDE SEQUENCE</scope>
</reference>
<keyword evidence="2" id="KW-1185">Reference proteome</keyword>
<proteinExistence type="predicted"/>
<dbReference type="AlphaFoldDB" id="A0A8T0EP85"/>
<dbReference type="InterPro" id="IPR036397">
    <property type="entry name" value="RNaseH_sf"/>
</dbReference>
<dbReference type="PANTHER" id="PTHR33939:SF1">
    <property type="entry name" value="DUF4371 DOMAIN-CONTAINING PROTEIN"/>
    <property type="match status" value="1"/>
</dbReference>
<reference evidence="1" key="1">
    <citation type="journal article" date="2020" name="bioRxiv">
        <title>Chromosome-level reference genome of the European wasp spider Argiope bruennichi: a resource for studies on range expansion and evolutionary adaptation.</title>
        <authorList>
            <person name="Sheffer M.M."/>
            <person name="Hoppe A."/>
            <person name="Krehenwinkel H."/>
            <person name="Uhl G."/>
            <person name="Kuss A.W."/>
            <person name="Jensen L."/>
            <person name="Jensen C."/>
            <person name="Gillespie R.G."/>
            <person name="Hoff K.J."/>
            <person name="Prost S."/>
        </authorList>
    </citation>
    <scope>NUCLEOTIDE SEQUENCE</scope>
</reference>
<evidence type="ECO:0008006" key="3">
    <source>
        <dbReference type="Google" id="ProtNLM"/>
    </source>
</evidence>
<dbReference type="Gene3D" id="3.30.420.10">
    <property type="entry name" value="Ribonuclease H-like superfamily/Ribonuclease H"/>
    <property type="match status" value="1"/>
</dbReference>
<dbReference type="EMBL" id="JABXBU010002072">
    <property type="protein sequence ID" value="KAF8777600.1"/>
    <property type="molecule type" value="Genomic_DNA"/>
</dbReference>
<gene>
    <name evidence="1" type="ORF">HNY73_014441</name>
</gene>
<protein>
    <recommendedName>
        <fullName evidence="3">Tc1-like transposase DDE domain-containing protein</fullName>
    </recommendedName>
</protein>
<organism evidence="1 2">
    <name type="scientific">Argiope bruennichi</name>
    <name type="common">Wasp spider</name>
    <name type="synonym">Aranea bruennichi</name>
    <dbReference type="NCBI Taxonomy" id="94029"/>
    <lineage>
        <taxon>Eukaryota</taxon>
        <taxon>Metazoa</taxon>
        <taxon>Ecdysozoa</taxon>
        <taxon>Arthropoda</taxon>
        <taxon>Chelicerata</taxon>
        <taxon>Arachnida</taxon>
        <taxon>Araneae</taxon>
        <taxon>Araneomorphae</taxon>
        <taxon>Entelegynae</taxon>
        <taxon>Araneoidea</taxon>
        <taxon>Araneidae</taxon>
        <taxon>Argiope</taxon>
    </lineage>
</organism>
<dbReference type="Proteomes" id="UP000807504">
    <property type="component" value="Unassembled WGS sequence"/>
</dbReference>
<sequence>MTRRMIKKRIKTCCNVVTLYATLNDKTTTTAWDTMPRSEKDGWKWESLPTALEAHCSNVMTQNLFNTYKYKMLKKMVVSFRQIARAYDVIQNYSIVGDTTKNVQPTAKMSTQATTLMASRDLSFCVEKAANTGTYLQTIIEEKLIERSRINVNSKNRLIIVHAGSSTGFIPGAQLIYKASTKTGDYHGQMNYENFEKWVLEKLIPNLRPKSVVCMDNAPYHTKVANPTPTKYSTKKEMTDWLINNGIECDMKMRKAELIFAN</sequence>
<accession>A0A8T0EP85</accession>
<dbReference type="PANTHER" id="PTHR33939">
    <property type="entry name" value="PROTEIN CBG22215"/>
    <property type="match status" value="1"/>
</dbReference>
<dbReference type="GO" id="GO:0003676">
    <property type="term" value="F:nucleic acid binding"/>
    <property type="evidence" value="ECO:0007669"/>
    <property type="project" value="InterPro"/>
</dbReference>
<name>A0A8T0EP85_ARGBR</name>
<evidence type="ECO:0000313" key="2">
    <source>
        <dbReference type="Proteomes" id="UP000807504"/>
    </source>
</evidence>